<comment type="caution">
    <text evidence="2">The sequence shown here is derived from an EMBL/GenBank/DDBJ whole genome shotgun (WGS) entry which is preliminary data.</text>
</comment>
<dbReference type="Proteomes" id="UP000070089">
    <property type="component" value="Unassembled WGS sequence"/>
</dbReference>
<feature type="compositionally biased region" description="Acidic residues" evidence="1">
    <location>
        <begin position="774"/>
        <end position="787"/>
    </location>
</feature>
<name>A0A132NUL4_GIAIN</name>
<sequence>MMDAYNLGLDPKDNIIAKHIDFHPQLCILAVGGIYKESGAVKFVCRRSHCGPDENMFEVSQEETLPLNSIEALRFSPSGRFLAVAGCDSESYKLLVYHFRPSTAEMQGLESLPDLIPSSAAILPGDFSVLHATEGNMLTHFRRFLVDTWPTSIAWSPDGTLIALAGGNGTVIIVPVCTDNLFYNLISDERPRESNPQTIKVGSSQLLSISWSPCGSILAAQSLSSMFLILRTRTKAGHVSYSLKSKMSSVDIKLLGGFLAFGRMSSPGEYEEYLRDRFLRDDSGSIIAPQQPPEDFTKAQIAVHAQEPKSYSDYGTSPPVNPIDSPSVVNLFLERGPEKAMNQERRSLRTMYAISLYRRGCAYSPDGSFLVATCGLLPVVPDNREDDVLGYTFCSYVMSRQSLLLDRDKPLAPNIVLPGHRFPSVDVAFSPHLYELCPGIPNHSGLPYSMIFAIVAGCDVHFYTTQDFSCIAVFKGESYQTAFLTCVSWSPHGDMLCAFGAFYQYLFLTLPPICCKLYMDSHDRMYIQDIVKLSLASLQREQQLAKEQYRRLYYIYKMRLGNSNTAEPGVSHRYPAAPKKPVIRHSSYREIMQLFLGVPATSEEVNGSSRKLATVPCFVLSRRLYDYHLVPPPPLLFTETDLDLELLKAELGSDAEIQQQINAPEVAQRHARGRKKSKNALPPPLLSPAVVSAPGGEQLHGQVDKGALLDQIAHSKPATDEQGHRLPVYDKDYATLAIQLVDFANASKTTKRKTGGRRKNVPATWRYRGWVSSSEEEASDYYSSDES</sequence>
<dbReference type="EMBL" id="JXTI01000056">
    <property type="protein sequence ID" value="KWX13773.1"/>
    <property type="molecule type" value="Genomic_DNA"/>
</dbReference>
<dbReference type="GO" id="GO:0006335">
    <property type="term" value="P:DNA replication-dependent chromatin assembly"/>
    <property type="evidence" value="ECO:0007669"/>
    <property type="project" value="InterPro"/>
</dbReference>
<reference evidence="2 3" key="1">
    <citation type="journal article" date="2015" name="Mol. Biochem. Parasitol.">
        <title>Identification of polymorphic genes for use in assemblage B genotyping assays through comparative genomics of multiple assemblage B Giardia duodenalis isolates.</title>
        <authorList>
            <person name="Wielinga C."/>
            <person name="Thompson R.C."/>
            <person name="Monis P."/>
            <person name="Ryan U."/>
        </authorList>
    </citation>
    <scope>NUCLEOTIDE SEQUENCE [LARGE SCALE GENOMIC DNA]</scope>
    <source>
        <strain evidence="2 3">BAH15c1</strain>
    </source>
</reference>
<dbReference type="InterPro" id="IPR036322">
    <property type="entry name" value="WD40_repeat_dom_sf"/>
</dbReference>
<evidence type="ECO:0000313" key="3">
    <source>
        <dbReference type="Proteomes" id="UP000070089"/>
    </source>
</evidence>
<proteinExistence type="predicted"/>
<dbReference type="GO" id="GO:0006334">
    <property type="term" value="P:nucleosome assembly"/>
    <property type="evidence" value="ECO:0007669"/>
    <property type="project" value="TreeGrafter"/>
</dbReference>
<dbReference type="PANTHER" id="PTHR15271:SF4">
    <property type="entry name" value="CHROMATIN ASSEMBLY FACTOR 1 SUBUNIT B"/>
    <property type="match status" value="1"/>
</dbReference>
<protein>
    <submittedName>
        <fullName evidence="2">Transducin</fullName>
    </submittedName>
</protein>
<evidence type="ECO:0000313" key="2">
    <source>
        <dbReference type="EMBL" id="KWX13773.1"/>
    </source>
</evidence>
<dbReference type="SUPFAM" id="SSF50978">
    <property type="entry name" value="WD40 repeat-like"/>
    <property type="match status" value="1"/>
</dbReference>
<evidence type="ECO:0000256" key="1">
    <source>
        <dbReference type="SAM" id="MobiDB-lite"/>
    </source>
</evidence>
<dbReference type="GO" id="GO:0033186">
    <property type="term" value="C:CAF-1 complex"/>
    <property type="evidence" value="ECO:0007669"/>
    <property type="project" value="TreeGrafter"/>
</dbReference>
<dbReference type="InterPro" id="IPR001680">
    <property type="entry name" value="WD40_rpt"/>
</dbReference>
<dbReference type="AlphaFoldDB" id="A0A132NUL4"/>
<feature type="region of interest" description="Disordered" evidence="1">
    <location>
        <begin position="766"/>
        <end position="787"/>
    </location>
</feature>
<dbReference type="Pfam" id="PF00400">
    <property type="entry name" value="WD40"/>
    <property type="match status" value="1"/>
</dbReference>
<dbReference type="OrthoDB" id="71227at2759"/>
<accession>A0A132NUL4</accession>
<dbReference type="VEuPathDB" id="GiardiaDB:QR46_2224"/>
<dbReference type="GO" id="GO:0005634">
    <property type="term" value="C:nucleus"/>
    <property type="evidence" value="ECO:0007669"/>
    <property type="project" value="TreeGrafter"/>
</dbReference>
<dbReference type="Gene3D" id="2.130.10.10">
    <property type="entry name" value="YVTN repeat-like/Quinoprotein amine dehydrogenase"/>
    <property type="match status" value="2"/>
</dbReference>
<dbReference type="InterPro" id="IPR045145">
    <property type="entry name" value="PTHR15271"/>
</dbReference>
<gene>
    <name evidence="2" type="ORF">QR46_2224</name>
</gene>
<dbReference type="SMART" id="SM00320">
    <property type="entry name" value="WD40"/>
    <property type="match status" value="3"/>
</dbReference>
<dbReference type="PANTHER" id="PTHR15271">
    <property type="entry name" value="CHROMATIN ASSEMBLY FACTOR 1 SUBUNIT B"/>
    <property type="match status" value="1"/>
</dbReference>
<organism evidence="2 3">
    <name type="scientific">Giardia duodenalis assemblage B</name>
    <dbReference type="NCBI Taxonomy" id="1394984"/>
    <lineage>
        <taxon>Eukaryota</taxon>
        <taxon>Metamonada</taxon>
        <taxon>Diplomonadida</taxon>
        <taxon>Hexamitidae</taxon>
        <taxon>Giardiinae</taxon>
        <taxon>Giardia</taxon>
    </lineage>
</organism>
<dbReference type="InterPro" id="IPR015943">
    <property type="entry name" value="WD40/YVTN_repeat-like_dom_sf"/>
</dbReference>